<dbReference type="InterPro" id="IPR027417">
    <property type="entry name" value="P-loop_NTPase"/>
</dbReference>
<dbReference type="SUPFAM" id="SSF52540">
    <property type="entry name" value="P-loop containing nucleoside triphosphate hydrolases"/>
    <property type="match status" value="1"/>
</dbReference>
<dbReference type="GO" id="GO:0043022">
    <property type="term" value="F:ribosome binding"/>
    <property type="evidence" value="ECO:0007669"/>
    <property type="project" value="TreeGrafter"/>
</dbReference>
<dbReference type="GO" id="GO:0005525">
    <property type="term" value="F:GTP binding"/>
    <property type="evidence" value="ECO:0007669"/>
    <property type="project" value="InterPro"/>
</dbReference>
<dbReference type="Gene3D" id="3.40.50.300">
    <property type="entry name" value="P-loop containing nucleotide triphosphate hydrolases"/>
    <property type="match status" value="1"/>
</dbReference>
<dbReference type="PROSITE" id="PS51705">
    <property type="entry name" value="G_HFLX"/>
    <property type="match status" value="1"/>
</dbReference>
<dbReference type="InterPro" id="IPR030394">
    <property type="entry name" value="G_HFLX_dom"/>
</dbReference>
<sequence length="178" mass="19643">MDTVGFISDIPTTLVASFASTLEDVVMADVIVHVCDLSHPDRDAQRKNVLETLEHIGVPPKLLSSIIEVGNKIDLLPSPPTSSEESVPKYLTSCVNGRGLPELREIIERTLIENTKRTVVRLRVLTGGSEYTWLHKEGTFLSCTADEHDSNYSFVDVVLTPAAVAKFRHHFGSECIVE</sequence>
<reference evidence="2" key="1">
    <citation type="journal article" date="2017" name="Front. Cell. Infect. Microbiol.">
        <title>The Distinct Transcriptional Response of the Midgut of Amblyomma sculptum and Amblyomma aureolatum Ticks to Rickettsia rickettsii Correlates to Their Differences in Susceptibility to Infection.</title>
        <authorList>
            <person name="Martins L.A."/>
            <person name="Galletti M.F.B.M."/>
            <person name="Ribeiro J.M."/>
            <person name="Fujita A."/>
            <person name="Costa F.B."/>
            <person name="Labruna M.B."/>
            <person name="Daffre S."/>
            <person name="Fogaca A.C."/>
        </authorList>
    </citation>
    <scope>NUCLEOTIDE SEQUENCE</scope>
</reference>
<name>A0A1E1WYW2_9ACAR</name>
<dbReference type="PANTHER" id="PTHR10229:SF0">
    <property type="entry name" value="GTP-BINDING PROTEIN 6-RELATED"/>
    <property type="match status" value="1"/>
</dbReference>
<dbReference type="AlphaFoldDB" id="A0A1E1WYW2"/>
<organism evidence="2">
    <name type="scientific">Amblyomma aureolatum</name>
    <dbReference type="NCBI Taxonomy" id="187763"/>
    <lineage>
        <taxon>Eukaryota</taxon>
        <taxon>Metazoa</taxon>
        <taxon>Ecdysozoa</taxon>
        <taxon>Arthropoda</taxon>
        <taxon>Chelicerata</taxon>
        <taxon>Arachnida</taxon>
        <taxon>Acari</taxon>
        <taxon>Parasitiformes</taxon>
        <taxon>Ixodida</taxon>
        <taxon>Ixodoidea</taxon>
        <taxon>Ixodidae</taxon>
        <taxon>Amblyomminae</taxon>
        <taxon>Amblyomma</taxon>
    </lineage>
</organism>
<evidence type="ECO:0000259" key="1">
    <source>
        <dbReference type="PROSITE" id="PS51705"/>
    </source>
</evidence>
<protein>
    <recommendedName>
        <fullName evidence="1">Hflx-type G domain-containing protein</fullName>
    </recommendedName>
</protein>
<dbReference type="InterPro" id="IPR016496">
    <property type="entry name" value="GTPase_HflX"/>
</dbReference>
<evidence type="ECO:0000313" key="2">
    <source>
        <dbReference type="EMBL" id="JAT92172.1"/>
    </source>
</evidence>
<feature type="domain" description="Hflx-type G" evidence="1">
    <location>
        <begin position="1"/>
        <end position="115"/>
    </location>
</feature>
<proteinExistence type="evidence at transcript level"/>
<dbReference type="GO" id="GO:0005737">
    <property type="term" value="C:cytoplasm"/>
    <property type="evidence" value="ECO:0007669"/>
    <property type="project" value="TreeGrafter"/>
</dbReference>
<accession>A0A1E1WYW2</accession>
<dbReference type="EMBL" id="GFAC01007016">
    <property type="protein sequence ID" value="JAT92172.1"/>
    <property type="molecule type" value="mRNA"/>
</dbReference>
<dbReference type="PANTHER" id="PTHR10229">
    <property type="entry name" value="GTP-BINDING PROTEIN HFLX"/>
    <property type="match status" value="1"/>
</dbReference>